<gene>
    <name evidence="1" type="ORF">MANES_12G152600v8</name>
</gene>
<protein>
    <submittedName>
        <fullName evidence="1">Uncharacterized protein</fullName>
    </submittedName>
</protein>
<evidence type="ECO:0000313" key="2">
    <source>
        <dbReference type="Proteomes" id="UP000091857"/>
    </source>
</evidence>
<sequence>MDPSGFPTGGNPPPPPGRSRPPQPPHLQPSSSPSPSPPKKQIQIQGPRPTALKVHQASHKIKKPPLPPQQQPVIIYAVSPKIIHTEVSDFMAVVQRLTGLSSGDFSGDGEVSPEARLAATEKASPRDRSSASIEEGDNLMGMLEGVEISQIPGILSPAPGMLPPVPSGFFSPTFRHWSLLRLIPLT</sequence>
<comment type="caution">
    <text evidence="1">The sequence shown here is derived from an EMBL/GenBank/DDBJ whole genome shotgun (WGS) entry which is preliminary data.</text>
</comment>
<name>A0ACB7GU14_MANES</name>
<keyword evidence="2" id="KW-1185">Reference proteome</keyword>
<reference evidence="2" key="1">
    <citation type="journal article" date="2016" name="Nat. Biotechnol.">
        <title>Sequencing wild and cultivated cassava and related species reveals extensive interspecific hybridization and genetic diversity.</title>
        <authorList>
            <person name="Bredeson J.V."/>
            <person name="Lyons J.B."/>
            <person name="Prochnik S.E."/>
            <person name="Wu G.A."/>
            <person name="Ha C.M."/>
            <person name="Edsinger-Gonzales E."/>
            <person name="Grimwood J."/>
            <person name="Schmutz J."/>
            <person name="Rabbi I.Y."/>
            <person name="Egesi C."/>
            <person name="Nauluvula P."/>
            <person name="Lebot V."/>
            <person name="Ndunguru J."/>
            <person name="Mkamilo G."/>
            <person name="Bart R.S."/>
            <person name="Setter T.L."/>
            <person name="Gleadow R.M."/>
            <person name="Kulakow P."/>
            <person name="Ferguson M.E."/>
            <person name="Rounsley S."/>
            <person name="Rokhsar D.S."/>
        </authorList>
    </citation>
    <scope>NUCLEOTIDE SEQUENCE [LARGE SCALE GENOMIC DNA]</scope>
    <source>
        <strain evidence="2">cv. AM560-2</strain>
    </source>
</reference>
<dbReference type="EMBL" id="CM004398">
    <property type="protein sequence ID" value="KAG8642978.1"/>
    <property type="molecule type" value="Genomic_DNA"/>
</dbReference>
<accession>A0ACB7GU14</accession>
<evidence type="ECO:0000313" key="1">
    <source>
        <dbReference type="EMBL" id="KAG8642978.1"/>
    </source>
</evidence>
<organism evidence="1 2">
    <name type="scientific">Manihot esculenta</name>
    <name type="common">Cassava</name>
    <name type="synonym">Jatropha manihot</name>
    <dbReference type="NCBI Taxonomy" id="3983"/>
    <lineage>
        <taxon>Eukaryota</taxon>
        <taxon>Viridiplantae</taxon>
        <taxon>Streptophyta</taxon>
        <taxon>Embryophyta</taxon>
        <taxon>Tracheophyta</taxon>
        <taxon>Spermatophyta</taxon>
        <taxon>Magnoliopsida</taxon>
        <taxon>eudicotyledons</taxon>
        <taxon>Gunneridae</taxon>
        <taxon>Pentapetalae</taxon>
        <taxon>rosids</taxon>
        <taxon>fabids</taxon>
        <taxon>Malpighiales</taxon>
        <taxon>Euphorbiaceae</taxon>
        <taxon>Crotonoideae</taxon>
        <taxon>Manihoteae</taxon>
        <taxon>Manihot</taxon>
    </lineage>
</organism>
<proteinExistence type="predicted"/>
<dbReference type="Proteomes" id="UP000091857">
    <property type="component" value="Chromosome 12"/>
</dbReference>